<evidence type="ECO:0000256" key="13">
    <source>
        <dbReference type="SAM" id="Phobius"/>
    </source>
</evidence>
<organism evidence="14 15">
    <name type="scientific">Geodermatophilus aquaeductus</name>
    <dbReference type="NCBI Taxonomy" id="1564161"/>
    <lineage>
        <taxon>Bacteria</taxon>
        <taxon>Bacillati</taxon>
        <taxon>Actinomycetota</taxon>
        <taxon>Actinomycetes</taxon>
        <taxon>Geodermatophilales</taxon>
        <taxon>Geodermatophilaceae</taxon>
        <taxon>Geodermatophilus</taxon>
    </lineage>
</organism>
<reference evidence="14 15" key="1">
    <citation type="submission" date="2017-05" db="EMBL/GenBank/DDBJ databases">
        <authorList>
            <person name="Varghese N."/>
            <person name="Submissions S."/>
        </authorList>
    </citation>
    <scope>NUCLEOTIDE SEQUENCE [LARGE SCALE GENOMIC DNA]</scope>
    <source>
        <strain evidence="14 15">DSM 46834</strain>
    </source>
</reference>
<keyword evidence="7" id="KW-0443">Lipid metabolism</keyword>
<dbReference type="AlphaFoldDB" id="A0A521FVN5"/>
<keyword evidence="5 13" id="KW-0812">Transmembrane</keyword>
<feature type="transmembrane region" description="Helical" evidence="13">
    <location>
        <begin position="92"/>
        <end position="117"/>
    </location>
</feature>
<dbReference type="GO" id="GO:0008444">
    <property type="term" value="F:CDP-diacylglycerol-glycerol-3-phosphate 3-phosphatidyltransferase activity"/>
    <property type="evidence" value="ECO:0007669"/>
    <property type="project" value="UniProtKB-UniRule"/>
</dbReference>
<evidence type="ECO:0000256" key="10">
    <source>
        <dbReference type="ARBA" id="ARBA00023264"/>
    </source>
</evidence>
<evidence type="ECO:0000256" key="8">
    <source>
        <dbReference type="ARBA" id="ARBA00023136"/>
    </source>
</evidence>
<keyword evidence="15" id="KW-1185">Reference proteome</keyword>
<dbReference type="PANTHER" id="PTHR14269">
    <property type="entry name" value="CDP-DIACYLGLYCEROL--GLYCEROL-3-PHOSPHATE 3-PHOSPHATIDYLTRANSFERASE-RELATED"/>
    <property type="match status" value="1"/>
</dbReference>
<evidence type="ECO:0000256" key="9">
    <source>
        <dbReference type="ARBA" id="ARBA00023209"/>
    </source>
</evidence>
<dbReference type="GO" id="GO:0016020">
    <property type="term" value="C:membrane"/>
    <property type="evidence" value="ECO:0007669"/>
    <property type="project" value="UniProtKB-SubCell"/>
</dbReference>
<dbReference type="InterPro" id="IPR048254">
    <property type="entry name" value="CDP_ALCOHOL_P_TRANSF_CS"/>
</dbReference>
<dbReference type="Proteomes" id="UP000317484">
    <property type="component" value="Unassembled WGS sequence"/>
</dbReference>
<keyword evidence="3" id="KW-0444">Lipid biosynthesis</keyword>
<dbReference type="PANTHER" id="PTHR14269:SF52">
    <property type="entry name" value="PHOSPHATIDYLGLYCEROPHOSPHATE SYNTHASE-RELATED"/>
    <property type="match status" value="1"/>
</dbReference>
<comment type="subcellular location">
    <subcellularLocation>
        <location evidence="1">Membrane</location>
        <topology evidence="1">Multi-pass membrane protein</topology>
    </subcellularLocation>
</comment>
<dbReference type="Pfam" id="PF01066">
    <property type="entry name" value="CDP-OH_P_transf"/>
    <property type="match status" value="1"/>
</dbReference>
<dbReference type="EC" id="2.7.8.5" evidence="11"/>
<evidence type="ECO:0000256" key="11">
    <source>
        <dbReference type="NCBIfam" id="TIGR00560"/>
    </source>
</evidence>
<dbReference type="EMBL" id="FXTJ01000018">
    <property type="protein sequence ID" value="SMO99660.1"/>
    <property type="molecule type" value="Genomic_DNA"/>
</dbReference>
<evidence type="ECO:0000256" key="4">
    <source>
        <dbReference type="ARBA" id="ARBA00022679"/>
    </source>
</evidence>
<keyword evidence="10" id="KW-1208">Phospholipid metabolism</keyword>
<dbReference type="InterPro" id="IPR050324">
    <property type="entry name" value="CDP-alcohol_PTase-I"/>
</dbReference>
<dbReference type="InterPro" id="IPR004570">
    <property type="entry name" value="Phosphatidylglycerol_P_synth"/>
</dbReference>
<dbReference type="InterPro" id="IPR043130">
    <property type="entry name" value="CDP-OH_PTrfase_TM_dom"/>
</dbReference>
<keyword evidence="9" id="KW-0594">Phospholipid biosynthesis</keyword>
<dbReference type="GO" id="GO:0046474">
    <property type="term" value="P:glycerophospholipid biosynthetic process"/>
    <property type="evidence" value="ECO:0007669"/>
    <property type="project" value="TreeGrafter"/>
</dbReference>
<accession>A0A521FVN5</accession>
<dbReference type="InterPro" id="IPR000462">
    <property type="entry name" value="CDP-OH_P_trans"/>
</dbReference>
<evidence type="ECO:0000313" key="15">
    <source>
        <dbReference type="Proteomes" id="UP000317484"/>
    </source>
</evidence>
<protein>
    <recommendedName>
        <fullName evidence="11">CDP-diacylglycerol--glycerol-3-phosphate 3-phosphatidyltransferase</fullName>
        <ecNumber evidence="11">2.7.8.5</ecNumber>
    </recommendedName>
</protein>
<evidence type="ECO:0000313" key="14">
    <source>
        <dbReference type="EMBL" id="SMO99660.1"/>
    </source>
</evidence>
<dbReference type="UniPathway" id="UPA00085"/>
<feature type="transmembrane region" description="Helical" evidence="13">
    <location>
        <begin position="169"/>
        <end position="190"/>
    </location>
</feature>
<comment type="similarity">
    <text evidence="2 12">Belongs to the CDP-alcohol phosphatidyltransferase class-I family.</text>
</comment>
<evidence type="ECO:0000256" key="5">
    <source>
        <dbReference type="ARBA" id="ARBA00022692"/>
    </source>
</evidence>
<name>A0A521FVN5_9ACTN</name>
<evidence type="ECO:0000256" key="1">
    <source>
        <dbReference type="ARBA" id="ARBA00004141"/>
    </source>
</evidence>
<evidence type="ECO:0000256" key="12">
    <source>
        <dbReference type="RuleBase" id="RU003750"/>
    </source>
</evidence>
<evidence type="ECO:0000256" key="7">
    <source>
        <dbReference type="ARBA" id="ARBA00023098"/>
    </source>
</evidence>
<evidence type="ECO:0000256" key="3">
    <source>
        <dbReference type="ARBA" id="ARBA00022516"/>
    </source>
</evidence>
<keyword evidence="8 13" id="KW-0472">Membrane</keyword>
<keyword evidence="6 13" id="KW-1133">Transmembrane helix</keyword>
<keyword evidence="4 12" id="KW-0808">Transferase</keyword>
<feature type="transmembrane region" description="Helical" evidence="13">
    <location>
        <begin position="20"/>
        <end position="40"/>
    </location>
</feature>
<dbReference type="Gene3D" id="1.20.120.1760">
    <property type="match status" value="1"/>
</dbReference>
<dbReference type="NCBIfam" id="TIGR00560">
    <property type="entry name" value="pgsA"/>
    <property type="match status" value="1"/>
</dbReference>
<evidence type="ECO:0000256" key="6">
    <source>
        <dbReference type="ARBA" id="ARBA00022989"/>
    </source>
</evidence>
<feature type="transmembrane region" description="Helical" evidence="13">
    <location>
        <begin position="145"/>
        <end position="163"/>
    </location>
</feature>
<proteinExistence type="inferred from homology"/>
<sequence>MSAVPTDPAATPPSSARLVNVPNALTLLRLAVVPVFAVLLLSDGGMDDDRRVWATVFFALAIITDRYDGLIARRTGQVTEFGKLADPIADKALTGTALVGLSVLGLLPWWVTLAILVREVGVTLLRFWVIRHGVIAASRGGKAKTVVQALAIGLYILPLGGVLATARWWVMAAALVLTLVTGLDYVYRALTLRRTSARAMRAAAARRAAGPTGSRTDTAA</sequence>
<evidence type="ECO:0000256" key="2">
    <source>
        <dbReference type="ARBA" id="ARBA00010441"/>
    </source>
</evidence>
<gene>
    <name evidence="14" type="ORF">SAMN06273567_11815</name>
</gene>
<dbReference type="PROSITE" id="PS00379">
    <property type="entry name" value="CDP_ALCOHOL_P_TRANSF"/>
    <property type="match status" value="1"/>
</dbReference>
<dbReference type="PIRSF" id="PIRSF000847">
    <property type="entry name" value="Phos_ph_gly_syn"/>
    <property type="match status" value="1"/>
</dbReference>